<keyword evidence="3" id="KW-1185">Reference proteome</keyword>
<comment type="caution">
    <text evidence="2">The sequence shown here is derived from an EMBL/GenBank/DDBJ whole genome shotgun (WGS) entry which is preliminary data.</text>
</comment>
<protein>
    <recommendedName>
        <fullName evidence="4">t-SNARE coiled-coil homology domain-containing protein</fullName>
    </recommendedName>
</protein>
<evidence type="ECO:0000313" key="2">
    <source>
        <dbReference type="EMBL" id="GIQ86442.1"/>
    </source>
</evidence>
<evidence type="ECO:0000313" key="3">
    <source>
        <dbReference type="Proteomes" id="UP000265618"/>
    </source>
</evidence>
<organism evidence="2 3">
    <name type="scientific">Kipferlia bialata</name>
    <dbReference type="NCBI Taxonomy" id="797122"/>
    <lineage>
        <taxon>Eukaryota</taxon>
        <taxon>Metamonada</taxon>
        <taxon>Carpediemonas-like organisms</taxon>
        <taxon>Kipferlia</taxon>
    </lineage>
</organism>
<evidence type="ECO:0008006" key="4">
    <source>
        <dbReference type="Google" id="ProtNLM"/>
    </source>
</evidence>
<evidence type="ECO:0000256" key="1">
    <source>
        <dbReference type="SAM" id="Phobius"/>
    </source>
</evidence>
<keyword evidence="1" id="KW-0472">Membrane</keyword>
<dbReference type="EMBL" id="BDIP01002531">
    <property type="protein sequence ID" value="GIQ86442.1"/>
    <property type="molecule type" value="Genomic_DNA"/>
</dbReference>
<accession>A0A9K3GKQ0</accession>
<sequence>MDPFTKSLNALKANISRVQTRFNSYRNRARTANQHNGPQLASLTASLTGLQSDWDKINAELAAEKRKRGVQADITRKEQLLLRIKAQLVDLKKGMDQALRQCAPEKGGSSHVSVDLEGMTDAELRDQQTMVKRRNEQGAEMLLDRTRDMLSVYSDMGDELQYQNREVLPSVEAAVRDNADHARQSTERIVALRRNVNKHCCAWCANFIALVILLLLLFTHLGCDIYRGSGCPPLK</sequence>
<dbReference type="AlphaFoldDB" id="A0A9K3GKQ0"/>
<proteinExistence type="predicted"/>
<feature type="transmembrane region" description="Helical" evidence="1">
    <location>
        <begin position="200"/>
        <end position="221"/>
    </location>
</feature>
<keyword evidence="1" id="KW-1133">Transmembrane helix</keyword>
<keyword evidence="1" id="KW-0812">Transmembrane</keyword>
<name>A0A9K3GKQ0_9EUKA</name>
<gene>
    <name evidence="2" type="ORF">KIPB_008296</name>
</gene>
<reference evidence="2 3" key="1">
    <citation type="journal article" date="2018" name="PLoS ONE">
        <title>The draft genome of Kipferlia bialata reveals reductive genome evolution in fornicate parasites.</title>
        <authorList>
            <person name="Tanifuji G."/>
            <person name="Takabayashi S."/>
            <person name="Kume K."/>
            <person name="Takagi M."/>
            <person name="Nakayama T."/>
            <person name="Kamikawa R."/>
            <person name="Inagaki Y."/>
            <person name="Hashimoto T."/>
        </authorList>
    </citation>
    <scope>NUCLEOTIDE SEQUENCE [LARGE SCALE GENOMIC DNA]</scope>
    <source>
        <strain evidence="2">NY0173</strain>
    </source>
</reference>
<dbReference type="Proteomes" id="UP000265618">
    <property type="component" value="Unassembled WGS sequence"/>
</dbReference>